<dbReference type="STRING" id="309803.CTN_1720"/>
<dbReference type="PANTHER" id="PTHR33515">
    <property type="entry name" value="RIBOSOME-BINDING FACTOR A, CHLOROPLASTIC-RELATED"/>
    <property type="match status" value="1"/>
</dbReference>
<keyword evidence="1 2" id="KW-0690">Ribosome biogenesis</keyword>
<comment type="similarity">
    <text evidence="2">Belongs to the RbfA family.</text>
</comment>
<keyword evidence="2" id="KW-0963">Cytoplasm</keyword>
<dbReference type="GO" id="GO:0030490">
    <property type="term" value="P:maturation of SSU-rRNA"/>
    <property type="evidence" value="ECO:0007669"/>
    <property type="project" value="UniProtKB-UniRule"/>
</dbReference>
<dbReference type="KEGG" id="tna:CTN_1720"/>
<gene>
    <name evidence="2" type="primary">rbfA</name>
    <name evidence="3" type="ordered locus">CTN_1720</name>
</gene>
<reference evidence="3 4" key="1">
    <citation type="journal article" date="2009" name="Biosci. Biotechnol. Biochem.">
        <title>WeGAS: a web-based microbial genome annotation system.</title>
        <authorList>
            <person name="Lee D."/>
            <person name="Seo H."/>
            <person name="Park C."/>
            <person name="Park K."/>
        </authorList>
    </citation>
    <scope>NUCLEOTIDE SEQUENCE [LARGE SCALE GENOMIC DNA]</scope>
    <source>
        <strain evidence="4">ATCC 49049 / DSM 4359 / NBRC 107923 / NS-E</strain>
    </source>
</reference>
<dbReference type="GO" id="GO:0043024">
    <property type="term" value="F:ribosomal small subunit binding"/>
    <property type="evidence" value="ECO:0007669"/>
    <property type="project" value="TreeGrafter"/>
</dbReference>
<evidence type="ECO:0000313" key="4">
    <source>
        <dbReference type="Proteomes" id="UP000000445"/>
    </source>
</evidence>
<protein>
    <recommendedName>
        <fullName evidence="2">Ribosome-binding factor A</fullName>
    </recommendedName>
</protein>
<dbReference type="InterPro" id="IPR000238">
    <property type="entry name" value="RbfA"/>
</dbReference>
<name>B9KAB3_THENN</name>
<evidence type="ECO:0000256" key="1">
    <source>
        <dbReference type="ARBA" id="ARBA00022517"/>
    </source>
</evidence>
<evidence type="ECO:0000256" key="2">
    <source>
        <dbReference type="HAMAP-Rule" id="MF_00003"/>
    </source>
</evidence>
<organism evidence="3 4">
    <name type="scientific">Thermotoga neapolitana (strain ATCC 49049 / DSM 4359 / NBRC 107923 / NS-E)</name>
    <dbReference type="NCBI Taxonomy" id="309803"/>
    <lineage>
        <taxon>Bacteria</taxon>
        <taxon>Thermotogati</taxon>
        <taxon>Thermotogota</taxon>
        <taxon>Thermotogae</taxon>
        <taxon>Thermotogales</taxon>
        <taxon>Thermotogaceae</taxon>
        <taxon>Thermotoga</taxon>
    </lineage>
</organism>
<dbReference type="NCBIfam" id="TIGR00082">
    <property type="entry name" value="rbfA"/>
    <property type="match status" value="1"/>
</dbReference>
<dbReference type="HAMAP" id="MF_00003">
    <property type="entry name" value="RbfA"/>
    <property type="match status" value="1"/>
</dbReference>
<dbReference type="GO" id="GO:0005829">
    <property type="term" value="C:cytosol"/>
    <property type="evidence" value="ECO:0007669"/>
    <property type="project" value="TreeGrafter"/>
</dbReference>
<dbReference type="InterPro" id="IPR020053">
    <property type="entry name" value="Ribosome-bd_factorA_CS"/>
</dbReference>
<dbReference type="InterPro" id="IPR015946">
    <property type="entry name" value="KH_dom-like_a/b"/>
</dbReference>
<sequence length="132" mass="15744">MKRMHPLYRKAMLESEIQKLLTEALQQLRDPRLKKEFVTFSRVELSKDKRYADVYVSFLGSPEERREAVEILNRAKGFFRTYVAKNLKLYVAPEIRFYEDKGIEASVRVHQLLNQLGFDPFKREEEEGEDKE</sequence>
<dbReference type="AlphaFoldDB" id="B9KAB3"/>
<dbReference type="InterPro" id="IPR023799">
    <property type="entry name" value="RbfA_dom_sf"/>
</dbReference>
<dbReference type="HOGENOM" id="CLU_089475_6_5_0"/>
<evidence type="ECO:0000313" key="3">
    <source>
        <dbReference type="EMBL" id="ACM23896.1"/>
    </source>
</evidence>
<dbReference type="SUPFAM" id="SSF89919">
    <property type="entry name" value="Ribosome-binding factor A, RbfA"/>
    <property type="match status" value="1"/>
</dbReference>
<comment type="subcellular location">
    <subcellularLocation>
        <location evidence="2">Cytoplasm</location>
    </subcellularLocation>
</comment>
<comment type="function">
    <text evidence="2">One of several proteins that assist in the late maturation steps of the functional core of the 30S ribosomal subunit. Associates with free 30S ribosomal subunits (but not with 30S subunits that are part of 70S ribosomes or polysomes). Required for efficient processing of 16S rRNA. May interact with the 5'-terminal helix region of 16S rRNA.</text>
</comment>
<accession>B9KAB3</accession>
<dbReference type="Pfam" id="PF02033">
    <property type="entry name" value="RBFA"/>
    <property type="match status" value="1"/>
</dbReference>
<dbReference type="EMBL" id="CP000916">
    <property type="protein sequence ID" value="ACM23896.1"/>
    <property type="molecule type" value="Genomic_DNA"/>
</dbReference>
<dbReference type="PROSITE" id="PS01319">
    <property type="entry name" value="RBFA"/>
    <property type="match status" value="1"/>
</dbReference>
<dbReference type="Proteomes" id="UP000000445">
    <property type="component" value="Chromosome"/>
</dbReference>
<comment type="subunit">
    <text evidence="2">Monomer. Binds 30S ribosomal subunits, but not 50S ribosomal subunits or 70S ribosomes.</text>
</comment>
<dbReference type="Gene3D" id="3.30.300.20">
    <property type="match status" value="1"/>
</dbReference>
<keyword evidence="4" id="KW-1185">Reference proteome</keyword>
<dbReference type="PANTHER" id="PTHR33515:SF1">
    <property type="entry name" value="RIBOSOME-BINDING FACTOR A, CHLOROPLASTIC-RELATED"/>
    <property type="match status" value="1"/>
</dbReference>
<proteinExistence type="inferred from homology"/>
<dbReference type="eggNOG" id="COG0858">
    <property type="taxonomic scope" value="Bacteria"/>
</dbReference>